<dbReference type="AlphaFoldDB" id="A0A2T2N5Y9"/>
<protein>
    <submittedName>
        <fullName evidence="1">Uncharacterized protein</fullName>
    </submittedName>
</protein>
<dbReference type="Proteomes" id="UP000240883">
    <property type="component" value="Unassembled WGS sequence"/>
</dbReference>
<gene>
    <name evidence="1" type="ORF">BS50DRAFT_199724</name>
</gene>
<sequence>MMPQRKPQRKPQEDQKLSGFPFFMAQDSKVYYSDFRSTRKRLNEKEQVLLIKHLAKTREKKGDERNIALTRCFFHAQSKSGELKAKGQGTVPERNFLNEQHDLLVRLQKTDPKDYSNSQKAYVKEIRGKKHQQAIKFLEDM</sequence>
<evidence type="ECO:0000313" key="2">
    <source>
        <dbReference type="Proteomes" id="UP000240883"/>
    </source>
</evidence>
<evidence type="ECO:0000313" key="1">
    <source>
        <dbReference type="EMBL" id="PSN60862.1"/>
    </source>
</evidence>
<accession>A0A2T2N5Y9</accession>
<organism evidence="1 2">
    <name type="scientific">Corynespora cassiicola Philippines</name>
    <dbReference type="NCBI Taxonomy" id="1448308"/>
    <lineage>
        <taxon>Eukaryota</taxon>
        <taxon>Fungi</taxon>
        <taxon>Dikarya</taxon>
        <taxon>Ascomycota</taxon>
        <taxon>Pezizomycotina</taxon>
        <taxon>Dothideomycetes</taxon>
        <taxon>Pleosporomycetidae</taxon>
        <taxon>Pleosporales</taxon>
        <taxon>Corynesporascaceae</taxon>
        <taxon>Corynespora</taxon>
    </lineage>
</organism>
<reference evidence="1 2" key="1">
    <citation type="journal article" date="2018" name="Front. Microbiol.">
        <title>Genome-Wide Analysis of Corynespora cassiicola Leaf Fall Disease Putative Effectors.</title>
        <authorList>
            <person name="Lopez D."/>
            <person name="Ribeiro S."/>
            <person name="Label P."/>
            <person name="Fumanal B."/>
            <person name="Venisse J.S."/>
            <person name="Kohler A."/>
            <person name="de Oliveira R.R."/>
            <person name="Labutti K."/>
            <person name="Lipzen A."/>
            <person name="Lail K."/>
            <person name="Bauer D."/>
            <person name="Ohm R.A."/>
            <person name="Barry K.W."/>
            <person name="Spatafora J."/>
            <person name="Grigoriev I.V."/>
            <person name="Martin F.M."/>
            <person name="Pujade-Renaud V."/>
        </authorList>
    </citation>
    <scope>NUCLEOTIDE SEQUENCE [LARGE SCALE GENOMIC DNA]</scope>
    <source>
        <strain evidence="1 2">Philippines</strain>
    </source>
</reference>
<keyword evidence="2" id="KW-1185">Reference proteome</keyword>
<name>A0A2T2N5Y9_CORCC</name>
<proteinExistence type="predicted"/>
<dbReference type="EMBL" id="KZ678147">
    <property type="protein sequence ID" value="PSN60862.1"/>
    <property type="molecule type" value="Genomic_DNA"/>
</dbReference>